<evidence type="ECO:0000313" key="9">
    <source>
        <dbReference type="Proteomes" id="UP000241848"/>
    </source>
</evidence>
<dbReference type="Pfam" id="PF03193">
    <property type="entry name" value="RsgA_GTPase"/>
    <property type="match status" value="1"/>
</dbReference>
<comment type="cofactor">
    <cofactor evidence="3">
        <name>Zn(2+)</name>
        <dbReference type="ChEBI" id="CHEBI:29105"/>
    </cofactor>
    <text evidence="3">Binds 1 zinc ion per subunit.</text>
</comment>
<dbReference type="AlphaFoldDB" id="A0A2T2WEX1"/>
<dbReference type="SUPFAM" id="SSF50249">
    <property type="entry name" value="Nucleic acid-binding proteins"/>
    <property type="match status" value="1"/>
</dbReference>
<evidence type="ECO:0000256" key="4">
    <source>
        <dbReference type="PROSITE-ProRule" id="PRU00181"/>
    </source>
</evidence>
<dbReference type="SUPFAM" id="SSF52540">
    <property type="entry name" value="P-loop containing nucleoside triphosphate hydrolases"/>
    <property type="match status" value="1"/>
</dbReference>
<keyword evidence="3" id="KW-0699">rRNA-binding</keyword>
<keyword evidence="1 3" id="KW-0547">Nucleotide-binding</keyword>
<dbReference type="PANTHER" id="PTHR32120">
    <property type="entry name" value="SMALL RIBOSOMAL SUBUNIT BIOGENESIS GTPASE RSGA"/>
    <property type="match status" value="1"/>
</dbReference>
<protein>
    <recommendedName>
        <fullName evidence="3">Small ribosomal subunit biogenesis GTPase RsgA</fullName>
        <ecNumber evidence="3">3.6.1.-</ecNumber>
    </recommendedName>
</protein>
<dbReference type="HAMAP" id="MF_01820">
    <property type="entry name" value="GTPase_RsgA"/>
    <property type="match status" value="1"/>
</dbReference>
<comment type="subcellular location">
    <subcellularLocation>
        <location evidence="3">Cytoplasm</location>
    </subcellularLocation>
</comment>
<keyword evidence="2 3" id="KW-0342">GTP-binding</keyword>
<comment type="subunit">
    <text evidence="3">Monomer. Associates with 30S ribosomal subunit, binds 16S rRNA.</text>
</comment>
<dbReference type="GO" id="GO:0042274">
    <property type="term" value="P:ribosomal small subunit biogenesis"/>
    <property type="evidence" value="ECO:0007669"/>
    <property type="project" value="UniProtKB-UniRule"/>
</dbReference>
<evidence type="ECO:0000256" key="1">
    <source>
        <dbReference type="ARBA" id="ARBA00022741"/>
    </source>
</evidence>
<dbReference type="GO" id="GO:0046872">
    <property type="term" value="F:metal ion binding"/>
    <property type="evidence" value="ECO:0007669"/>
    <property type="project" value="UniProtKB-KW"/>
</dbReference>
<dbReference type="Gene3D" id="3.40.50.300">
    <property type="entry name" value="P-loop containing nucleotide triphosphate hydrolases"/>
    <property type="match status" value="1"/>
</dbReference>
<comment type="caution">
    <text evidence="8">The sequence shown here is derived from an EMBL/GenBank/DDBJ whole genome shotgun (WGS) entry which is preliminary data.</text>
</comment>
<dbReference type="PROSITE" id="PS50832">
    <property type="entry name" value="S1_IF1_TYPE"/>
    <property type="match status" value="1"/>
</dbReference>
<feature type="binding site" evidence="3">
    <location>
        <begin position="164"/>
        <end position="172"/>
    </location>
    <ligand>
        <name>GTP</name>
        <dbReference type="ChEBI" id="CHEBI:37565"/>
    </ligand>
</feature>
<dbReference type="InterPro" id="IPR010914">
    <property type="entry name" value="RsgA_GTPase_dom"/>
</dbReference>
<keyword evidence="3" id="KW-0479">Metal-binding</keyword>
<accession>A0A2T2WEX1</accession>
<evidence type="ECO:0000259" key="7">
    <source>
        <dbReference type="PROSITE" id="PS51721"/>
    </source>
</evidence>
<dbReference type="GO" id="GO:0005737">
    <property type="term" value="C:cytoplasm"/>
    <property type="evidence" value="ECO:0007669"/>
    <property type="project" value="UniProtKB-SubCell"/>
</dbReference>
<comment type="function">
    <text evidence="3">One of several proteins that assist in the late maturation steps of the functional core of the 30S ribosomal subunit. Helps release RbfA from mature subunits. May play a role in the assembly of ribosomal proteins into the subunit. Circularly permuted GTPase that catalyzes slow GTP hydrolysis, GTPase activity is stimulated by the 30S ribosomal subunit.</text>
</comment>
<dbReference type="Gene3D" id="2.40.50.140">
    <property type="entry name" value="Nucleic acid-binding proteins"/>
    <property type="match status" value="1"/>
</dbReference>
<name>A0A2T2WEX1_9FIRM</name>
<dbReference type="GO" id="GO:0003924">
    <property type="term" value="F:GTPase activity"/>
    <property type="evidence" value="ECO:0007669"/>
    <property type="project" value="UniProtKB-UniRule"/>
</dbReference>
<dbReference type="Gene3D" id="1.10.40.50">
    <property type="entry name" value="Probable gtpase engc, domain 3"/>
    <property type="match status" value="1"/>
</dbReference>
<keyword evidence="4" id="KW-0396">Initiation factor</keyword>
<dbReference type="GO" id="GO:0005525">
    <property type="term" value="F:GTP binding"/>
    <property type="evidence" value="ECO:0007669"/>
    <property type="project" value="UniProtKB-UniRule"/>
</dbReference>
<gene>
    <name evidence="3 8" type="primary">rsgA</name>
    <name evidence="8" type="ORF">C7B45_13305</name>
</gene>
<dbReference type="InterPro" id="IPR012340">
    <property type="entry name" value="NA-bd_OB-fold"/>
</dbReference>
<dbReference type="InterPro" id="IPR030378">
    <property type="entry name" value="G_CP_dom"/>
</dbReference>
<keyword evidence="3" id="KW-0378">Hydrolase</keyword>
<dbReference type="PROSITE" id="PS51721">
    <property type="entry name" value="G_CP"/>
    <property type="match status" value="1"/>
</dbReference>
<dbReference type="GO" id="GO:0003743">
    <property type="term" value="F:translation initiation factor activity"/>
    <property type="evidence" value="ECO:0007669"/>
    <property type="project" value="UniProtKB-UniRule"/>
</dbReference>
<dbReference type="InterPro" id="IPR004881">
    <property type="entry name" value="Ribosome_biogen_GTPase_RsgA"/>
</dbReference>
<evidence type="ECO:0000259" key="6">
    <source>
        <dbReference type="PROSITE" id="PS50936"/>
    </source>
</evidence>
<feature type="domain" description="EngC GTPase" evidence="6">
    <location>
        <begin position="72"/>
        <end position="218"/>
    </location>
</feature>
<evidence type="ECO:0000259" key="5">
    <source>
        <dbReference type="PROSITE" id="PS50832"/>
    </source>
</evidence>
<dbReference type="PROSITE" id="PS50936">
    <property type="entry name" value="ENGC_GTPASE"/>
    <property type="match status" value="1"/>
</dbReference>
<evidence type="ECO:0000256" key="3">
    <source>
        <dbReference type="HAMAP-Rule" id="MF_01820"/>
    </source>
</evidence>
<feature type="domain" description="CP-type G" evidence="7">
    <location>
        <begin position="63"/>
        <end position="220"/>
    </location>
</feature>
<feature type="domain" description="S1-like" evidence="5">
    <location>
        <begin position="1"/>
        <end position="63"/>
    </location>
</feature>
<keyword evidence="3" id="KW-0963">Cytoplasm</keyword>
<feature type="binding site" evidence="3">
    <location>
        <begin position="112"/>
        <end position="115"/>
    </location>
    <ligand>
        <name>GTP</name>
        <dbReference type="ChEBI" id="CHEBI:37565"/>
    </ligand>
</feature>
<keyword evidence="4" id="KW-0648">Protein biosynthesis</keyword>
<evidence type="ECO:0000256" key="2">
    <source>
        <dbReference type="ARBA" id="ARBA00023134"/>
    </source>
</evidence>
<dbReference type="GO" id="GO:0019843">
    <property type="term" value="F:rRNA binding"/>
    <property type="evidence" value="ECO:0007669"/>
    <property type="project" value="UniProtKB-KW"/>
</dbReference>
<keyword evidence="3" id="KW-0690">Ribosome biogenesis</keyword>
<feature type="binding site" evidence="3">
    <location>
        <position position="242"/>
    </location>
    <ligand>
        <name>Zn(2+)</name>
        <dbReference type="ChEBI" id="CHEBI:29105"/>
    </ligand>
</feature>
<dbReference type="PANTHER" id="PTHR32120:SF11">
    <property type="entry name" value="SMALL RIBOSOMAL SUBUNIT BIOGENESIS GTPASE RSGA 1, MITOCHONDRIAL-RELATED"/>
    <property type="match status" value="1"/>
</dbReference>
<dbReference type="EMBL" id="PXYV01000050">
    <property type="protein sequence ID" value="PSR20791.1"/>
    <property type="molecule type" value="Genomic_DNA"/>
</dbReference>
<feature type="binding site" evidence="3">
    <location>
        <position position="247"/>
    </location>
    <ligand>
        <name>Zn(2+)</name>
        <dbReference type="ChEBI" id="CHEBI:29105"/>
    </ligand>
</feature>
<dbReference type="EC" id="3.6.1.-" evidence="3"/>
<proteinExistence type="inferred from homology"/>
<dbReference type="NCBIfam" id="TIGR00157">
    <property type="entry name" value="ribosome small subunit-dependent GTPase A"/>
    <property type="match status" value="1"/>
</dbReference>
<organism evidence="8 9">
    <name type="scientific">Sulfobacillus acidophilus</name>
    <dbReference type="NCBI Taxonomy" id="53633"/>
    <lineage>
        <taxon>Bacteria</taxon>
        <taxon>Bacillati</taxon>
        <taxon>Bacillota</taxon>
        <taxon>Clostridia</taxon>
        <taxon>Eubacteriales</taxon>
        <taxon>Clostridiales Family XVII. Incertae Sedis</taxon>
        <taxon>Sulfobacillus</taxon>
    </lineage>
</organism>
<comment type="similarity">
    <text evidence="3">Belongs to the TRAFAC class YlqF/YawG GTPase family. RsgA subfamily.</text>
</comment>
<evidence type="ECO:0000313" key="8">
    <source>
        <dbReference type="EMBL" id="PSR20791.1"/>
    </source>
</evidence>
<dbReference type="InterPro" id="IPR006196">
    <property type="entry name" value="RNA-binding_domain_S1_IF1"/>
</dbReference>
<feature type="binding site" evidence="3">
    <location>
        <position position="249"/>
    </location>
    <ligand>
        <name>Zn(2+)</name>
        <dbReference type="ChEBI" id="CHEBI:29105"/>
    </ligand>
</feature>
<keyword evidence="3" id="KW-0862">Zinc</keyword>
<feature type="binding site" evidence="3">
    <location>
        <position position="255"/>
    </location>
    <ligand>
        <name>Zn(2+)</name>
        <dbReference type="ChEBI" id="CHEBI:29105"/>
    </ligand>
</feature>
<sequence>MEGLVTLLEANRPTVAGADGLSYLCYLKGRIKRDVGRVLVGDRVVLVPTDPGEARIDEILPRTNQLLRPPVANVTGLFVVFTLAHPVGNLELLDKRLVMAKLLGLEAEVVLSKVDLLTDAAVLDEVQWAYQSAGFRVWRVSSRTGLRLKDMVQHRRQGIWVLTGESGAGKSTLLNAMIPQQEALTQALGRTGRGQQTTRWVRLYRLGDYWLADSPGYTALTASVRDPRAIASAFEEFSAFTCRFANCLHGQEPDCTVRVAVAENRIPQWRYRHYRKLLSEWVRTY</sequence>
<dbReference type="Proteomes" id="UP000241848">
    <property type="component" value="Unassembled WGS sequence"/>
</dbReference>
<dbReference type="CDD" id="cd01854">
    <property type="entry name" value="YjeQ_EngC"/>
    <property type="match status" value="1"/>
</dbReference>
<dbReference type="InterPro" id="IPR027417">
    <property type="entry name" value="P-loop_NTPase"/>
</dbReference>
<reference evidence="8 9" key="1">
    <citation type="journal article" date="2014" name="BMC Genomics">
        <title>Comparison of environmental and isolate Sulfobacillus genomes reveals diverse carbon, sulfur, nitrogen, and hydrogen metabolisms.</title>
        <authorList>
            <person name="Justice N.B."/>
            <person name="Norman A."/>
            <person name="Brown C.T."/>
            <person name="Singh A."/>
            <person name="Thomas B.C."/>
            <person name="Banfield J.F."/>
        </authorList>
    </citation>
    <scope>NUCLEOTIDE SEQUENCE [LARGE SCALE GENOMIC DNA]</scope>
    <source>
        <strain evidence="8">AMDSBA3</strain>
    </source>
</reference>
<keyword evidence="3" id="KW-0694">RNA-binding</keyword>